<evidence type="ECO:0000256" key="9">
    <source>
        <dbReference type="ARBA" id="ARBA00023136"/>
    </source>
</evidence>
<evidence type="ECO:0000256" key="8">
    <source>
        <dbReference type="ARBA" id="ARBA00023128"/>
    </source>
</evidence>
<evidence type="ECO:0000256" key="3">
    <source>
        <dbReference type="ARBA" id="ARBA00022448"/>
    </source>
</evidence>
<gene>
    <name evidence="13" type="primary">F01G4.6</name>
    <name evidence="13" type="ORF">Tcan_14336</name>
</gene>
<keyword evidence="4 10" id="KW-0812">Transmembrane</keyword>
<organism evidence="13 14">
    <name type="scientific">Toxocara canis</name>
    <name type="common">Canine roundworm</name>
    <dbReference type="NCBI Taxonomy" id="6265"/>
    <lineage>
        <taxon>Eukaryota</taxon>
        <taxon>Metazoa</taxon>
        <taxon>Ecdysozoa</taxon>
        <taxon>Nematoda</taxon>
        <taxon>Chromadorea</taxon>
        <taxon>Rhabditida</taxon>
        <taxon>Spirurina</taxon>
        <taxon>Ascaridomorpha</taxon>
        <taxon>Ascaridoidea</taxon>
        <taxon>Toxocaridae</taxon>
        <taxon>Toxocara</taxon>
    </lineage>
</organism>
<feature type="transmembrane region" description="Helical" evidence="12">
    <location>
        <begin position="207"/>
        <end position="225"/>
    </location>
</feature>
<dbReference type="GO" id="GO:0005743">
    <property type="term" value="C:mitochondrial inner membrane"/>
    <property type="evidence" value="ECO:0007669"/>
    <property type="project" value="UniProtKB-SubCell"/>
</dbReference>
<keyword evidence="6" id="KW-0999">Mitochondrion inner membrane</keyword>
<dbReference type="InterPro" id="IPR023395">
    <property type="entry name" value="MCP_dom_sf"/>
</dbReference>
<evidence type="ECO:0000256" key="4">
    <source>
        <dbReference type="ARBA" id="ARBA00022692"/>
    </source>
</evidence>
<dbReference type="GO" id="GO:1990547">
    <property type="term" value="P:mitochondrial phosphate ion transmembrane transport"/>
    <property type="evidence" value="ECO:0007669"/>
    <property type="project" value="InterPro"/>
</dbReference>
<dbReference type="PANTHER" id="PTHR45671">
    <property type="entry name" value="SOLUTE CARRIER FAMILY 25 (MITOCHONDRIAL CARRIER PHOSPHATE CARRIER), MEMBER 3, LIKE-RELATED-RELATED"/>
    <property type="match status" value="1"/>
</dbReference>
<evidence type="ECO:0000256" key="11">
    <source>
        <dbReference type="RuleBase" id="RU000488"/>
    </source>
</evidence>
<dbReference type="InterPro" id="IPR044677">
    <property type="entry name" value="SLC25A3/Pic2/Mir1-like"/>
</dbReference>
<evidence type="ECO:0000256" key="7">
    <source>
        <dbReference type="ARBA" id="ARBA00022989"/>
    </source>
</evidence>
<evidence type="ECO:0000256" key="2">
    <source>
        <dbReference type="ARBA" id="ARBA00006375"/>
    </source>
</evidence>
<evidence type="ECO:0000256" key="10">
    <source>
        <dbReference type="PROSITE-ProRule" id="PRU00282"/>
    </source>
</evidence>
<reference evidence="13 14" key="1">
    <citation type="submission" date="2014-11" db="EMBL/GenBank/DDBJ databases">
        <title>Genetic blueprint of the zoonotic pathogen Toxocara canis.</title>
        <authorList>
            <person name="Zhu X.-Q."/>
            <person name="Korhonen P.K."/>
            <person name="Cai H."/>
            <person name="Young N.D."/>
            <person name="Nejsum P."/>
            <person name="von Samson-Himmelstjerna G."/>
            <person name="Boag P.R."/>
            <person name="Tan P."/>
            <person name="Li Q."/>
            <person name="Min J."/>
            <person name="Yang Y."/>
            <person name="Wang X."/>
            <person name="Fang X."/>
            <person name="Hall R.S."/>
            <person name="Hofmann A."/>
            <person name="Sternberg P.W."/>
            <person name="Jex A.R."/>
            <person name="Gasser R.B."/>
        </authorList>
    </citation>
    <scope>NUCLEOTIDE SEQUENCE [LARGE SCALE GENOMIC DNA]</scope>
    <source>
        <strain evidence="13">PN_DK_2014</strain>
    </source>
</reference>
<evidence type="ECO:0000256" key="1">
    <source>
        <dbReference type="ARBA" id="ARBA00004448"/>
    </source>
</evidence>
<evidence type="ECO:0000256" key="5">
    <source>
        <dbReference type="ARBA" id="ARBA00022737"/>
    </source>
</evidence>
<dbReference type="AlphaFoldDB" id="A0A0B2UHT1"/>
<comment type="subcellular location">
    <subcellularLocation>
        <location evidence="1">Mitochondrion inner membrane</location>
        <topology evidence="1">Multi-pass membrane protein</topology>
    </subcellularLocation>
</comment>
<dbReference type="OrthoDB" id="427452at2759"/>
<dbReference type="OMA" id="KMYIEEG"/>
<dbReference type="GO" id="GO:0005315">
    <property type="term" value="F:phosphate transmembrane transporter activity"/>
    <property type="evidence" value="ECO:0007669"/>
    <property type="project" value="InterPro"/>
</dbReference>
<dbReference type="SUPFAM" id="SSF103506">
    <property type="entry name" value="Mitochondrial carrier"/>
    <property type="match status" value="1"/>
</dbReference>
<evidence type="ECO:0000313" key="14">
    <source>
        <dbReference type="Proteomes" id="UP000031036"/>
    </source>
</evidence>
<protein>
    <submittedName>
        <fullName evidence="13">Phosphate carrier protein, mitochondrial</fullName>
    </submittedName>
</protein>
<dbReference type="PANTHER" id="PTHR45671:SF10">
    <property type="entry name" value="SOLUTE CARRIER FAMILY 25 MEMBER 3"/>
    <property type="match status" value="1"/>
</dbReference>
<dbReference type="Gene3D" id="1.50.40.10">
    <property type="entry name" value="Mitochondrial carrier domain"/>
    <property type="match status" value="1"/>
</dbReference>
<evidence type="ECO:0000256" key="12">
    <source>
        <dbReference type="SAM" id="Phobius"/>
    </source>
</evidence>
<dbReference type="Pfam" id="PF00153">
    <property type="entry name" value="Mito_carr"/>
    <property type="match status" value="2"/>
</dbReference>
<keyword evidence="7 12" id="KW-1133">Transmembrane helix</keyword>
<sequence length="290" mass="32404">MKCVWKAGEVVFGSATYYALCRLGGILSCGIAYTAIVPLDLVKCRIQVNPTKKLLHFVQRSVKKACAHLQKDEHQLQLAIRYKDWANLASTKSSKYSMEQTYQWRTGLYLAAFASAEFFADIMLAPMEATKVRVQTSLGAPPTLRGCAPMTYRIEGLMGFYKGVPPLWLRQIPYTMMKFACFERTVEMLYKYVVPKPRSQCSKPEQLVVTFIAGYIAGIFCAIVSHPADTVVSKLNQDSGSSATEVITKLGFMAQWFIYDSIKVAFKLPRPPPPGMHNSLTMKLKAAGKL</sequence>
<dbReference type="STRING" id="6265.A0A0B2UHT1"/>
<accession>A0A0B2UHT1</accession>
<comment type="caution">
    <text evidence="13">The sequence shown here is derived from an EMBL/GenBank/DDBJ whole genome shotgun (WGS) entry which is preliminary data.</text>
</comment>
<evidence type="ECO:0000256" key="6">
    <source>
        <dbReference type="ARBA" id="ARBA00022792"/>
    </source>
</evidence>
<name>A0A0B2UHT1_TOXCA</name>
<dbReference type="PROSITE" id="PS50920">
    <property type="entry name" value="SOLCAR"/>
    <property type="match status" value="1"/>
</dbReference>
<keyword evidence="3 11" id="KW-0813">Transport</keyword>
<keyword evidence="9 10" id="KW-0472">Membrane</keyword>
<proteinExistence type="inferred from homology"/>
<keyword evidence="14" id="KW-1185">Reference proteome</keyword>
<comment type="similarity">
    <text evidence="2 11">Belongs to the mitochondrial carrier (TC 2.A.29) family.</text>
</comment>
<evidence type="ECO:0000313" key="13">
    <source>
        <dbReference type="EMBL" id="KHN70641.1"/>
    </source>
</evidence>
<feature type="repeat" description="Solcar" evidence="10">
    <location>
        <begin position="104"/>
        <end position="188"/>
    </location>
</feature>
<dbReference type="InterPro" id="IPR018108">
    <property type="entry name" value="MCP_transmembrane"/>
</dbReference>
<keyword evidence="5" id="KW-0677">Repeat</keyword>
<dbReference type="Proteomes" id="UP000031036">
    <property type="component" value="Unassembled WGS sequence"/>
</dbReference>
<dbReference type="EMBL" id="JPKZ01022855">
    <property type="protein sequence ID" value="KHN70641.1"/>
    <property type="molecule type" value="Genomic_DNA"/>
</dbReference>
<keyword evidence="8" id="KW-0496">Mitochondrion</keyword>